<feature type="transmembrane region" description="Helical" evidence="5">
    <location>
        <begin position="302"/>
        <end position="324"/>
    </location>
</feature>
<dbReference type="AlphaFoldDB" id="A0A397T3W6"/>
<dbReference type="PANTHER" id="PTHR12570:SF82">
    <property type="entry name" value="NIPA-LIKE PROTEIN 3"/>
    <property type="match status" value="1"/>
</dbReference>
<dbReference type="GO" id="GO:0016020">
    <property type="term" value="C:membrane"/>
    <property type="evidence" value="ECO:0007669"/>
    <property type="project" value="UniProtKB-SubCell"/>
</dbReference>
<keyword evidence="7" id="KW-1185">Reference proteome</keyword>
<evidence type="ECO:0000256" key="4">
    <source>
        <dbReference type="ARBA" id="ARBA00023136"/>
    </source>
</evidence>
<dbReference type="GO" id="GO:0015095">
    <property type="term" value="F:magnesium ion transmembrane transporter activity"/>
    <property type="evidence" value="ECO:0007669"/>
    <property type="project" value="InterPro"/>
</dbReference>
<evidence type="ECO:0000256" key="5">
    <source>
        <dbReference type="SAM" id="Phobius"/>
    </source>
</evidence>
<keyword evidence="3 5" id="KW-1133">Transmembrane helix</keyword>
<dbReference type="OrthoDB" id="165382at2759"/>
<dbReference type="Proteomes" id="UP000265703">
    <property type="component" value="Unassembled WGS sequence"/>
</dbReference>
<evidence type="ECO:0000256" key="2">
    <source>
        <dbReference type="ARBA" id="ARBA00022692"/>
    </source>
</evidence>
<accession>A0A397T3W6</accession>
<name>A0A397T3W6_9GLOM</name>
<protein>
    <recommendedName>
        <fullName evidence="8">Magnesium transporter NIPA-domain-containing protein</fullName>
    </recommendedName>
</protein>
<organism evidence="6 7">
    <name type="scientific">Glomus cerebriforme</name>
    <dbReference type="NCBI Taxonomy" id="658196"/>
    <lineage>
        <taxon>Eukaryota</taxon>
        <taxon>Fungi</taxon>
        <taxon>Fungi incertae sedis</taxon>
        <taxon>Mucoromycota</taxon>
        <taxon>Glomeromycotina</taxon>
        <taxon>Glomeromycetes</taxon>
        <taxon>Glomerales</taxon>
        <taxon>Glomeraceae</taxon>
        <taxon>Glomus</taxon>
    </lineage>
</organism>
<comment type="caution">
    <text evidence="6">The sequence shown here is derived from an EMBL/GenBank/DDBJ whole genome shotgun (WGS) entry which is preliminary data.</text>
</comment>
<evidence type="ECO:0000313" key="6">
    <source>
        <dbReference type="EMBL" id="RIA91586.1"/>
    </source>
</evidence>
<sequence>MPNSNGDPTTLEFFIGFLVSVAASVMYAAGLNLLKADHVINEKLPKEKQRVDCCRPKWHLGLYLYVFSQSIGSTIALNYLKAQWVAPLGSISLIFNFLFAKLLVGTQITRQNIIGTIIVLISVCWVVFFGGQSNSHEESLLSLSTLKLLVTRPLFVIYFSILNIVSLTLFIGGVYCKLILLNEKRKERSGCFKNIETANLKKLCGIIISIVAGLYASQTLLLAKSGEKLVLVSMSTKVSQFTDLTGWFVLIFLILTAVLQVVCLNEALKLCDSVLVMPIFLGLYTTMGLINTMVYLEEFSSYPIWAIVLVFVGVIALIYGVVLLSHIKDVPVSDAEDEDSTSMYGDDDDKSITSGLSSVWSDDSLFDKKKKTKWMGGGIKGLFKKNNVNNNNIQKAKFPKGKRGNFKKLEEKDNDYNKKVFNDEKNNTSIFVGFKGFKGFKGFYQNGSFKSDGEFNSYYSSENNSKFSIGVNSDNNSDIDLNINNTNNTFNNPIVVKEWSGDLGSIINIDKLITESVIGKKIIAENMEKEGRLAV</sequence>
<dbReference type="PANTHER" id="PTHR12570">
    <property type="match status" value="1"/>
</dbReference>
<evidence type="ECO:0008006" key="8">
    <source>
        <dbReference type="Google" id="ProtNLM"/>
    </source>
</evidence>
<evidence type="ECO:0000256" key="1">
    <source>
        <dbReference type="ARBA" id="ARBA00004141"/>
    </source>
</evidence>
<feature type="transmembrane region" description="Helical" evidence="5">
    <location>
        <begin position="85"/>
        <end position="104"/>
    </location>
</feature>
<dbReference type="InterPro" id="IPR008521">
    <property type="entry name" value="Mg_trans_NIPA"/>
</dbReference>
<proteinExistence type="predicted"/>
<keyword evidence="4 5" id="KW-0472">Membrane</keyword>
<evidence type="ECO:0000313" key="7">
    <source>
        <dbReference type="Proteomes" id="UP000265703"/>
    </source>
</evidence>
<feature type="transmembrane region" description="Helical" evidence="5">
    <location>
        <begin position="274"/>
        <end position="296"/>
    </location>
</feature>
<dbReference type="SUPFAM" id="SSF103481">
    <property type="entry name" value="Multidrug resistance efflux transporter EmrE"/>
    <property type="match status" value="1"/>
</dbReference>
<feature type="transmembrane region" description="Helical" evidence="5">
    <location>
        <begin position="155"/>
        <end position="182"/>
    </location>
</feature>
<keyword evidence="2 5" id="KW-0812">Transmembrane</keyword>
<feature type="transmembrane region" description="Helical" evidence="5">
    <location>
        <begin position="13"/>
        <end position="34"/>
    </location>
</feature>
<feature type="transmembrane region" description="Helical" evidence="5">
    <location>
        <begin position="113"/>
        <end position="135"/>
    </location>
</feature>
<feature type="transmembrane region" description="Helical" evidence="5">
    <location>
        <begin position="244"/>
        <end position="262"/>
    </location>
</feature>
<dbReference type="EMBL" id="QKYT01000149">
    <property type="protein sequence ID" value="RIA91586.1"/>
    <property type="molecule type" value="Genomic_DNA"/>
</dbReference>
<dbReference type="InterPro" id="IPR037185">
    <property type="entry name" value="EmrE-like"/>
</dbReference>
<gene>
    <name evidence="6" type="ORF">C1645_875355</name>
</gene>
<comment type="subcellular location">
    <subcellularLocation>
        <location evidence="1">Membrane</location>
        <topology evidence="1">Multi-pass membrane protein</topology>
    </subcellularLocation>
</comment>
<evidence type="ECO:0000256" key="3">
    <source>
        <dbReference type="ARBA" id="ARBA00022989"/>
    </source>
</evidence>
<dbReference type="Pfam" id="PF05653">
    <property type="entry name" value="Mg_trans_NIPA"/>
    <property type="match status" value="1"/>
</dbReference>
<feature type="transmembrane region" description="Helical" evidence="5">
    <location>
        <begin position="60"/>
        <end position="79"/>
    </location>
</feature>
<reference evidence="6 7" key="1">
    <citation type="submission" date="2018-06" db="EMBL/GenBank/DDBJ databases">
        <title>Comparative genomics reveals the genomic features of Rhizophagus irregularis, R. cerebriforme, R. diaphanum and Gigaspora rosea, and their symbiotic lifestyle signature.</title>
        <authorList>
            <person name="Morin E."/>
            <person name="San Clemente H."/>
            <person name="Chen E.C.H."/>
            <person name="De La Providencia I."/>
            <person name="Hainaut M."/>
            <person name="Kuo A."/>
            <person name="Kohler A."/>
            <person name="Murat C."/>
            <person name="Tang N."/>
            <person name="Roy S."/>
            <person name="Loubradou J."/>
            <person name="Henrissat B."/>
            <person name="Grigoriev I.V."/>
            <person name="Corradi N."/>
            <person name="Roux C."/>
            <person name="Martin F.M."/>
        </authorList>
    </citation>
    <scope>NUCLEOTIDE SEQUENCE [LARGE SCALE GENOMIC DNA]</scope>
    <source>
        <strain evidence="6 7">DAOM 227022</strain>
    </source>
</reference>
<feature type="transmembrane region" description="Helical" evidence="5">
    <location>
        <begin position="203"/>
        <end position="224"/>
    </location>
</feature>